<accession>A0ABN2N4K2</accession>
<protein>
    <submittedName>
        <fullName evidence="1">Uncharacterized protein</fullName>
    </submittedName>
</protein>
<proteinExistence type="predicted"/>
<organism evidence="1 2">
    <name type="scientific">Myceligenerans crystallogenes</name>
    <dbReference type="NCBI Taxonomy" id="316335"/>
    <lineage>
        <taxon>Bacteria</taxon>
        <taxon>Bacillati</taxon>
        <taxon>Actinomycetota</taxon>
        <taxon>Actinomycetes</taxon>
        <taxon>Micrococcales</taxon>
        <taxon>Promicromonosporaceae</taxon>
        <taxon>Myceligenerans</taxon>
    </lineage>
</organism>
<sequence length="264" mass="27996">MDQQEMRFDSADVDAAQGVMGRIVPGKSTRVVALTDEQVLILDGVETEQVVPLPWLDEQGDADRSLVGRVALRSMLSQGLVKTLPTADGSDVTLEAIPEITGPLVLRRTAQAIMSVERTTSLGKSWVFCYVHDGLGILEEDVADSGHHRFSVYSQDHLGERLQGFLDPTSAAVLSGRTRTFGVGQFEAEAASIPEVAEAQVVTTLAVVRAEAEEIVNVSVFAGPQGVFVLRGSDRDGSGNETLTLTEAGAADLRALPGSLVAAP</sequence>
<dbReference type="RefSeq" id="WP_344098897.1">
    <property type="nucleotide sequence ID" value="NZ_BAAANL010000001.1"/>
</dbReference>
<reference evidence="1 2" key="1">
    <citation type="journal article" date="2019" name="Int. J. Syst. Evol. Microbiol.">
        <title>The Global Catalogue of Microorganisms (GCM) 10K type strain sequencing project: providing services to taxonomists for standard genome sequencing and annotation.</title>
        <authorList>
            <consortium name="The Broad Institute Genomics Platform"/>
            <consortium name="The Broad Institute Genome Sequencing Center for Infectious Disease"/>
            <person name="Wu L."/>
            <person name="Ma J."/>
        </authorList>
    </citation>
    <scope>NUCLEOTIDE SEQUENCE [LARGE SCALE GENOMIC DNA]</scope>
    <source>
        <strain evidence="1 2">JCM 14326</strain>
    </source>
</reference>
<dbReference type="EMBL" id="BAAANL010000001">
    <property type="protein sequence ID" value="GAA1850119.1"/>
    <property type="molecule type" value="Genomic_DNA"/>
</dbReference>
<evidence type="ECO:0000313" key="1">
    <source>
        <dbReference type="EMBL" id="GAA1850119.1"/>
    </source>
</evidence>
<keyword evidence="2" id="KW-1185">Reference proteome</keyword>
<comment type="caution">
    <text evidence="1">The sequence shown here is derived from an EMBL/GenBank/DDBJ whole genome shotgun (WGS) entry which is preliminary data.</text>
</comment>
<name>A0ABN2N4K2_9MICO</name>
<evidence type="ECO:0000313" key="2">
    <source>
        <dbReference type="Proteomes" id="UP001501094"/>
    </source>
</evidence>
<gene>
    <name evidence="1" type="ORF">GCM10009751_02990</name>
</gene>
<dbReference type="Proteomes" id="UP001501094">
    <property type="component" value="Unassembled WGS sequence"/>
</dbReference>